<evidence type="ECO:0000256" key="1">
    <source>
        <dbReference type="ARBA" id="ARBA00000900"/>
    </source>
</evidence>
<keyword evidence="5" id="KW-0808">Transferase</keyword>
<organism evidence="18 19">
    <name type="scientific">Cephalotus follicularis</name>
    <name type="common">Albany pitcher plant</name>
    <dbReference type="NCBI Taxonomy" id="3775"/>
    <lineage>
        <taxon>Eukaryota</taxon>
        <taxon>Viridiplantae</taxon>
        <taxon>Streptophyta</taxon>
        <taxon>Embryophyta</taxon>
        <taxon>Tracheophyta</taxon>
        <taxon>Spermatophyta</taxon>
        <taxon>Magnoliopsida</taxon>
        <taxon>eudicotyledons</taxon>
        <taxon>Gunneridae</taxon>
        <taxon>Pentapetalae</taxon>
        <taxon>rosids</taxon>
        <taxon>fabids</taxon>
        <taxon>Oxalidales</taxon>
        <taxon>Cephalotaceae</taxon>
        <taxon>Cephalotus</taxon>
    </lineage>
</organism>
<keyword evidence="10" id="KW-0862">Zinc</keyword>
<dbReference type="PROSITE" id="PS50089">
    <property type="entry name" value="ZF_RING_2"/>
    <property type="match status" value="1"/>
</dbReference>
<dbReference type="AlphaFoldDB" id="A0A1Q3C6U3"/>
<evidence type="ECO:0000256" key="7">
    <source>
        <dbReference type="ARBA" id="ARBA00022723"/>
    </source>
</evidence>
<comment type="pathway">
    <text evidence="3">Protein modification; protein ubiquitination.</text>
</comment>
<dbReference type="InterPro" id="IPR053238">
    <property type="entry name" value="RING-H2_zinc_finger"/>
</dbReference>
<keyword evidence="11 16" id="KW-1133">Transmembrane helix</keyword>
<evidence type="ECO:0000256" key="9">
    <source>
        <dbReference type="ARBA" id="ARBA00022786"/>
    </source>
</evidence>
<feature type="region of interest" description="Disordered" evidence="15">
    <location>
        <begin position="163"/>
        <end position="215"/>
    </location>
</feature>
<accession>A0A1Q3C6U3</accession>
<feature type="transmembrane region" description="Helical" evidence="16">
    <location>
        <begin position="6"/>
        <end position="26"/>
    </location>
</feature>
<dbReference type="SMART" id="SM00184">
    <property type="entry name" value="RING"/>
    <property type="match status" value="1"/>
</dbReference>
<evidence type="ECO:0000256" key="11">
    <source>
        <dbReference type="ARBA" id="ARBA00022989"/>
    </source>
</evidence>
<evidence type="ECO:0000259" key="17">
    <source>
        <dbReference type="PROSITE" id="PS50089"/>
    </source>
</evidence>
<reference evidence="19" key="1">
    <citation type="submission" date="2016-04" db="EMBL/GenBank/DDBJ databases">
        <title>Cephalotus genome sequencing.</title>
        <authorList>
            <person name="Fukushima K."/>
            <person name="Hasebe M."/>
            <person name="Fang X."/>
        </authorList>
    </citation>
    <scope>NUCLEOTIDE SEQUENCE [LARGE SCALE GENOMIC DNA]</scope>
    <source>
        <strain evidence="19">cv. St1</strain>
    </source>
</reference>
<dbReference type="Pfam" id="PF13639">
    <property type="entry name" value="zf-RING_2"/>
    <property type="match status" value="1"/>
</dbReference>
<dbReference type="Gene3D" id="3.30.40.10">
    <property type="entry name" value="Zinc/RING finger domain, C3HC4 (zinc finger)"/>
    <property type="match status" value="1"/>
</dbReference>
<dbReference type="FunFam" id="3.30.40.10:FF:000187">
    <property type="entry name" value="E3 ubiquitin-protein ligase ATL6"/>
    <property type="match status" value="1"/>
</dbReference>
<dbReference type="GO" id="GO:0016020">
    <property type="term" value="C:membrane"/>
    <property type="evidence" value="ECO:0007669"/>
    <property type="project" value="UniProtKB-SubCell"/>
</dbReference>
<keyword evidence="8 14" id="KW-0863">Zinc-finger</keyword>
<dbReference type="EMBL" id="BDDD01001437">
    <property type="protein sequence ID" value="GAV75985.1"/>
    <property type="molecule type" value="Genomic_DNA"/>
</dbReference>
<evidence type="ECO:0000256" key="4">
    <source>
        <dbReference type="ARBA" id="ARBA00012483"/>
    </source>
</evidence>
<comment type="subcellular location">
    <subcellularLocation>
        <location evidence="2">Membrane</location>
        <topology evidence="2">Single-pass membrane protein</topology>
    </subcellularLocation>
</comment>
<dbReference type="Proteomes" id="UP000187406">
    <property type="component" value="Unassembled WGS sequence"/>
</dbReference>
<evidence type="ECO:0000256" key="2">
    <source>
        <dbReference type="ARBA" id="ARBA00004167"/>
    </source>
</evidence>
<proteinExistence type="inferred from homology"/>
<evidence type="ECO:0000313" key="19">
    <source>
        <dbReference type="Proteomes" id="UP000187406"/>
    </source>
</evidence>
<evidence type="ECO:0000256" key="6">
    <source>
        <dbReference type="ARBA" id="ARBA00022692"/>
    </source>
</evidence>
<evidence type="ECO:0000256" key="13">
    <source>
        <dbReference type="ARBA" id="ARBA00024209"/>
    </source>
</evidence>
<feature type="compositionally biased region" description="Polar residues" evidence="15">
    <location>
        <begin position="193"/>
        <end position="203"/>
    </location>
</feature>
<dbReference type="PANTHER" id="PTHR14155">
    <property type="entry name" value="RING FINGER DOMAIN-CONTAINING"/>
    <property type="match status" value="1"/>
</dbReference>
<feature type="domain" description="RING-type" evidence="17">
    <location>
        <begin position="83"/>
        <end position="125"/>
    </location>
</feature>
<dbReference type="PANTHER" id="PTHR14155:SF550">
    <property type="entry name" value="E3 UBIQUITIN-PROTEIN LIGASE ATL41"/>
    <property type="match status" value="1"/>
</dbReference>
<keyword evidence="19" id="KW-1185">Reference proteome</keyword>
<dbReference type="OrthoDB" id="8062037at2759"/>
<feature type="region of interest" description="Disordered" evidence="15">
    <location>
        <begin position="128"/>
        <end position="149"/>
    </location>
</feature>
<keyword evidence="12 16" id="KW-0472">Membrane</keyword>
<dbReference type="SUPFAM" id="SSF57850">
    <property type="entry name" value="RING/U-box"/>
    <property type="match status" value="1"/>
</dbReference>
<dbReference type="InterPro" id="IPR001841">
    <property type="entry name" value="Znf_RING"/>
</dbReference>
<name>A0A1Q3C6U3_CEPFO</name>
<feature type="compositionally biased region" description="Basic and acidic residues" evidence="15">
    <location>
        <begin position="128"/>
        <end position="138"/>
    </location>
</feature>
<dbReference type="InterPro" id="IPR013083">
    <property type="entry name" value="Znf_RING/FYVE/PHD"/>
</dbReference>
<evidence type="ECO:0000313" key="18">
    <source>
        <dbReference type="EMBL" id="GAV75985.1"/>
    </source>
</evidence>
<sequence>MLTAVVSLSFVIMVVVALHMYARCILRRQARRREALRSLGLTVAHARSSEPPKTGLNPMIIASLPTFTVKQTNSQDDATIIECSVCLSMLEDQEIARLLPNCKHTFHKDCIDKWLSSHSSCPICRADAEPRPQPEPREGPVAGKAPKPLLVERVNPTTVLVSAEGASSYGGVQSPKVDSPNTRLSSFRRILSRETSSNRLQSRGQDDGTVDLERQ</sequence>
<evidence type="ECO:0000256" key="10">
    <source>
        <dbReference type="ARBA" id="ARBA00022833"/>
    </source>
</evidence>
<dbReference type="InParanoid" id="A0A1Q3C6U3"/>
<gene>
    <name evidence="18" type="ORF">CFOL_v3_19461</name>
</gene>
<dbReference type="FunCoup" id="A0A1Q3C6U3">
    <property type="interactions" value="2"/>
</dbReference>
<keyword evidence="9" id="KW-0833">Ubl conjugation pathway</keyword>
<comment type="caution">
    <text evidence="18">The sequence shown here is derived from an EMBL/GenBank/DDBJ whole genome shotgun (WGS) entry which is preliminary data.</text>
</comment>
<dbReference type="EC" id="2.3.2.27" evidence="4"/>
<protein>
    <recommendedName>
        <fullName evidence="4">RING-type E3 ubiquitin transferase</fullName>
        <ecNumber evidence="4">2.3.2.27</ecNumber>
    </recommendedName>
</protein>
<comment type="similarity">
    <text evidence="13">Belongs to the RING-type zinc finger family. ATL subfamily.</text>
</comment>
<dbReference type="STRING" id="3775.A0A1Q3C6U3"/>
<evidence type="ECO:0000256" key="14">
    <source>
        <dbReference type="PROSITE-ProRule" id="PRU00175"/>
    </source>
</evidence>
<evidence type="ECO:0000256" key="8">
    <source>
        <dbReference type="ARBA" id="ARBA00022771"/>
    </source>
</evidence>
<dbReference type="CDD" id="cd16461">
    <property type="entry name" value="RING-H2_EL5-like"/>
    <property type="match status" value="1"/>
</dbReference>
<evidence type="ECO:0000256" key="15">
    <source>
        <dbReference type="SAM" id="MobiDB-lite"/>
    </source>
</evidence>
<comment type="catalytic activity">
    <reaction evidence="1">
        <text>S-ubiquitinyl-[E2 ubiquitin-conjugating enzyme]-L-cysteine + [acceptor protein]-L-lysine = [E2 ubiquitin-conjugating enzyme]-L-cysteine + N(6)-ubiquitinyl-[acceptor protein]-L-lysine.</text>
        <dbReference type="EC" id="2.3.2.27"/>
    </reaction>
</comment>
<evidence type="ECO:0000256" key="12">
    <source>
        <dbReference type="ARBA" id="ARBA00023136"/>
    </source>
</evidence>
<evidence type="ECO:0000256" key="5">
    <source>
        <dbReference type="ARBA" id="ARBA00022679"/>
    </source>
</evidence>
<dbReference type="GO" id="GO:0061630">
    <property type="term" value="F:ubiquitin protein ligase activity"/>
    <property type="evidence" value="ECO:0007669"/>
    <property type="project" value="UniProtKB-EC"/>
</dbReference>
<keyword evidence="6 16" id="KW-0812">Transmembrane</keyword>
<evidence type="ECO:0000256" key="3">
    <source>
        <dbReference type="ARBA" id="ARBA00004906"/>
    </source>
</evidence>
<evidence type="ECO:0000256" key="16">
    <source>
        <dbReference type="SAM" id="Phobius"/>
    </source>
</evidence>
<keyword evidence="7" id="KW-0479">Metal-binding</keyword>
<dbReference type="GO" id="GO:0008270">
    <property type="term" value="F:zinc ion binding"/>
    <property type="evidence" value="ECO:0007669"/>
    <property type="project" value="UniProtKB-KW"/>
</dbReference>